<evidence type="ECO:0000313" key="13">
    <source>
        <dbReference type="Proteomes" id="UP000479000"/>
    </source>
</evidence>
<keyword evidence="4" id="KW-0378">Hydrolase</keyword>
<dbReference type="InterPro" id="IPR001584">
    <property type="entry name" value="Integrase_cat-core"/>
</dbReference>
<dbReference type="Gene3D" id="3.30.420.10">
    <property type="entry name" value="Ribonuclease H-like superfamily/Ribonuclease H"/>
    <property type="match status" value="1"/>
</dbReference>
<dbReference type="InterPro" id="IPR036397">
    <property type="entry name" value="RNaseH_sf"/>
</dbReference>
<evidence type="ECO:0000259" key="11">
    <source>
        <dbReference type="PROSITE" id="PS50994"/>
    </source>
</evidence>
<keyword evidence="9" id="KW-0233">DNA recombination</keyword>
<evidence type="ECO:0000256" key="2">
    <source>
        <dbReference type="ARBA" id="ARBA00022723"/>
    </source>
</evidence>
<keyword evidence="6" id="KW-0229">DNA integration</keyword>
<gene>
    <name evidence="12" type="ORF">NTEN_LOCUS5910</name>
</gene>
<evidence type="ECO:0000256" key="1">
    <source>
        <dbReference type="ARBA" id="ARBA00022722"/>
    </source>
</evidence>
<evidence type="ECO:0000256" key="3">
    <source>
        <dbReference type="ARBA" id="ARBA00022759"/>
    </source>
</evidence>
<feature type="region of interest" description="Disordered" evidence="10">
    <location>
        <begin position="263"/>
        <end position="288"/>
    </location>
</feature>
<dbReference type="AlphaFoldDB" id="A0A6H5GAN7"/>
<reference evidence="12 13" key="1">
    <citation type="submission" date="2020-02" db="EMBL/GenBank/DDBJ databases">
        <authorList>
            <person name="Ferguson B K."/>
        </authorList>
    </citation>
    <scope>NUCLEOTIDE SEQUENCE [LARGE SCALE GENOMIC DNA]</scope>
</reference>
<dbReference type="GO" id="GO:0004519">
    <property type="term" value="F:endonuclease activity"/>
    <property type="evidence" value="ECO:0007669"/>
    <property type="project" value="UniProtKB-KW"/>
</dbReference>
<dbReference type="OrthoDB" id="124152at2759"/>
<dbReference type="GO" id="GO:0016787">
    <property type="term" value="F:hydrolase activity"/>
    <property type="evidence" value="ECO:0007669"/>
    <property type="project" value="UniProtKB-KW"/>
</dbReference>
<dbReference type="GO" id="GO:0003676">
    <property type="term" value="F:nucleic acid binding"/>
    <property type="evidence" value="ECO:0007669"/>
    <property type="project" value="InterPro"/>
</dbReference>
<dbReference type="PROSITE" id="PS50994">
    <property type="entry name" value="INTEGRASE"/>
    <property type="match status" value="1"/>
</dbReference>
<evidence type="ECO:0000256" key="7">
    <source>
        <dbReference type="ARBA" id="ARBA00022918"/>
    </source>
</evidence>
<keyword evidence="8" id="KW-0548">Nucleotidyltransferase</keyword>
<name>A0A6H5GAN7_9HEMI</name>
<evidence type="ECO:0000313" key="12">
    <source>
        <dbReference type="EMBL" id="CAA9999627.1"/>
    </source>
</evidence>
<organism evidence="12 13">
    <name type="scientific">Nesidiocoris tenuis</name>
    <dbReference type="NCBI Taxonomy" id="355587"/>
    <lineage>
        <taxon>Eukaryota</taxon>
        <taxon>Metazoa</taxon>
        <taxon>Ecdysozoa</taxon>
        <taxon>Arthropoda</taxon>
        <taxon>Hexapoda</taxon>
        <taxon>Insecta</taxon>
        <taxon>Pterygota</taxon>
        <taxon>Neoptera</taxon>
        <taxon>Paraneoptera</taxon>
        <taxon>Hemiptera</taxon>
        <taxon>Heteroptera</taxon>
        <taxon>Panheteroptera</taxon>
        <taxon>Cimicomorpha</taxon>
        <taxon>Miridae</taxon>
        <taxon>Dicyphina</taxon>
        <taxon>Nesidiocoris</taxon>
    </lineage>
</organism>
<dbReference type="SUPFAM" id="SSF53098">
    <property type="entry name" value="Ribonuclease H-like"/>
    <property type="match status" value="1"/>
</dbReference>
<keyword evidence="7" id="KW-0695">RNA-directed DNA polymerase</keyword>
<evidence type="ECO:0000256" key="9">
    <source>
        <dbReference type="ARBA" id="ARBA00023172"/>
    </source>
</evidence>
<evidence type="ECO:0000256" key="4">
    <source>
        <dbReference type="ARBA" id="ARBA00022801"/>
    </source>
</evidence>
<evidence type="ECO:0000256" key="8">
    <source>
        <dbReference type="ARBA" id="ARBA00022932"/>
    </source>
</evidence>
<keyword evidence="1" id="KW-0540">Nuclease</keyword>
<accession>A0A6H5GAN7</accession>
<evidence type="ECO:0000256" key="5">
    <source>
        <dbReference type="ARBA" id="ARBA00022842"/>
    </source>
</evidence>
<dbReference type="EMBL" id="CADCXU010009027">
    <property type="protein sequence ID" value="CAA9999627.1"/>
    <property type="molecule type" value="Genomic_DNA"/>
</dbReference>
<dbReference type="GO" id="GO:0003887">
    <property type="term" value="F:DNA-directed DNA polymerase activity"/>
    <property type="evidence" value="ECO:0007669"/>
    <property type="project" value="UniProtKB-KW"/>
</dbReference>
<evidence type="ECO:0000256" key="10">
    <source>
        <dbReference type="SAM" id="MobiDB-lite"/>
    </source>
</evidence>
<dbReference type="PANTHER" id="PTHR42648">
    <property type="entry name" value="TRANSPOSASE, PUTATIVE-RELATED"/>
    <property type="match status" value="1"/>
</dbReference>
<keyword evidence="8" id="KW-0808">Transferase</keyword>
<protein>
    <recommendedName>
        <fullName evidence="11">Integrase catalytic domain-containing protein</fullName>
    </recommendedName>
</protein>
<proteinExistence type="predicted"/>
<dbReference type="GO" id="GO:0003964">
    <property type="term" value="F:RNA-directed DNA polymerase activity"/>
    <property type="evidence" value="ECO:0007669"/>
    <property type="project" value="UniProtKB-KW"/>
</dbReference>
<evidence type="ECO:0000256" key="6">
    <source>
        <dbReference type="ARBA" id="ARBA00022908"/>
    </source>
</evidence>
<dbReference type="PANTHER" id="PTHR42648:SF11">
    <property type="entry name" value="TRANSPOSON TY4-P GAG-POL POLYPROTEIN"/>
    <property type="match status" value="1"/>
</dbReference>
<keyword evidence="5" id="KW-0460">Magnesium</keyword>
<dbReference type="Proteomes" id="UP000479000">
    <property type="component" value="Unassembled WGS sequence"/>
</dbReference>
<keyword evidence="8" id="KW-0239">DNA-directed DNA polymerase</keyword>
<sequence>MEHVRLTEKLGQNRFRNRVNFEVSTKTEISAKNKVAPYSNVYPLMSVLCLLSRRVISLRSETHQRWPCTKETAERLIRCLDRFPRSTKQRFFTQSVEIRGLNRIDDTPRIVIVPDLNHAPIPAQLMCELICRRIGKYKLGRLEHQPISSRFREKRQRAGRIVPSGKLLDGASREEIQYTLSLTISLRTDVNRRSMAKFIGYNSKQPSRRLIDAAYKVHDHVATQGTCPESGSNPSVIRVERALLEEIPNTKDSTNSRTLIRRSTEDTGVRSRIRPGTRGAGAQVCPRPPTPALLALPTDSQPVRFRGISSRTNAFGITTNFSFETLERAFLARSGLPKLNGQLNQSIAMVQKSKIGSELQKKRVLMYFLNKCLYILLWPFTTSGAVNGSIVIVLKSRIGTELQKKNFLIPIHSESLPEQVSVCPCVRVSACDLVEFHIYEVIINPYHLAGSKNWARIRRTARRATAEHLILQAAPLCGTLPIIDASATAAHRRLKPPDEKDSIFKCFGEPHTPQLNGAAERLNRELIEKVRVNLLSAKMPYSFWGHALNYVVHVHNRLPNASNDFMSPYEVIHAGFSEGEPRLECSSKGKLHLSSKQTEQLPAMREYNIL</sequence>
<feature type="domain" description="Integrase catalytic" evidence="11">
    <location>
        <begin position="420"/>
        <end position="576"/>
    </location>
</feature>
<dbReference type="GO" id="GO:0015074">
    <property type="term" value="P:DNA integration"/>
    <property type="evidence" value="ECO:0007669"/>
    <property type="project" value="UniProtKB-KW"/>
</dbReference>
<keyword evidence="2" id="KW-0479">Metal-binding</keyword>
<dbReference type="GO" id="GO:0046872">
    <property type="term" value="F:metal ion binding"/>
    <property type="evidence" value="ECO:0007669"/>
    <property type="project" value="UniProtKB-KW"/>
</dbReference>
<dbReference type="GO" id="GO:0006310">
    <property type="term" value="P:DNA recombination"/>
    <property type="evidence" value="ECO:0007669"/>
    <property type="project" value="UniProtKB-KW"/>
</dbReference>
<dbReference type="InterPro" id="IPR012337">
    <property type="entry name" value="RNaseH-like_sf"/>
</dbReference>
<keyword evidence="3" id="KW-0255">Endonuclease</keyword>
<keyword evidence="13" id="KW-1185">Reference proteome</keyword>
<dbReference type="InterPro" id="IPR039537">
    <property type="entry name" value="Retrotran_Ty1/copia-like"/>
</dbReference>